<evidence type="ECO:0000313" key="2">
    <source>
        <dbReference type="EMBL" id="KAJ5077556.1"/>
    </source>
</evidence>
<dbReference type="Proteomes" id="UP001149090">
    <property type="component" value="Unassembled WGS sequence"/>
</dbReference>
<protein>
    <submittedName>
        <fullName evidence="2">Uncharacterized protein</fullName>
    </submittedName>
</protein>
<comment type="caution">
    <text evidence="2">The sequence shown here is derived from an EMBL/GenBank/DDBJ whole genome shotgun (WGS) entry which is preliminary data.</text>
</comment>
<feature type="transmembrane region" description="Helical" evidence="1">
    <location>
        <begin position="83"/>
        <end position="108"/>
    </location>
</feature>
<name>A0A9Q0LPW2_ANAIG</name>
<sequence>MNFNYFFFYFIFYTFIFYFILTQEINFHLPFSNEKMDNNNKPQISLIKKEKRSIYSLQNNINSKIIGLKTNDEKTETTNHLHLIIYLSVGILVPIILLLIIFIIYYCVKKKKRENLRKKTLLLIDDDEDDDVFN</sequence>
<organism evidence="2 3">
    <name type="scientific">Anaeramoeba ignava</name>
    <name type="common">Anaerobic marine amoeba</name>
    <dbReference type="NCBI Taxonomy" id="1746090"/>
    <lineage>
        <taxon>Eukaryota</taxon>
        <taxon>Metamonada</taxon>
        <taxon>Anaeramoebidae</taxon>
        <taxon>Anaeramoeba</taxon>
    </lineage>
</organism>
<keyword evidence="1" id="KW-0472">Membrane</keyword>
<evidence type="ECO:0000256" key="1">
    <source>
        <dbReference type="SAM" id="Phobius"/>
    </source>
</evidence>
<keyword evidence="1" id="KW-1133">Transmembrane helix</keyword>
<accession>A0A9Q0LPW2</accession>
<keyword evidence="3" id="KW-1185">Reference proteome</keyword>
<dbReference type="EMBL" id="JAPDFW010000057">
    <property type="protein sequence ID" value="KAJ5077556.1"/>
    <property type="molecule type" value="Genomic_DNA"/>
</dbReference>
<keyword evidence="1" id="KW-0812">Transmembrane</keyword>
<proteinExistence type="predicted"/>
<gene>
    <name evidence="2" type="ORF">M0811_05655</name>
</gene>
<feature type="transmembrane region" description="Helical" evidence="1">
    <location>
        <begin position="5"/>
        <end position="21"/>
    </location>
</feature>
<reference evidence="2" key="1">
    <citation type="submission" date="2022-10" db="EMBL/GenBank/DDBJ databases">
        <title>Novel sulphate-reducing endosymbionts in the free-living metamonad Anaeramoeba.</title>
        <authorList>
            <person name="Jerlstrom-Hultqvist J."/>
            <person name="Cepicka I."/>
            <person name="Gallot-Lavallee L."/>
            <person name="Salas-Leiva D."/>
            <person name="Curtis B.A."/>
            <person name="Zahonova K."/>
            <person name="Pipaliya S."/>
            <person name="Dacks J."/>
            <person name="Roger A.J."/>
        </authorList>
    </citation>
    <scope>NUCLEOTIDE SEQUENCE</scope>
    <source>
        <strain evidence="2">BMAN</strain>
    </source>
</reference>
<evidence type="ECO:0000313" key="3">
    <source>
        <dbReference type="Proteomes" id="UP001149090"/>
    </source>
</evidence>
<dbReference type="AlphaFoldDB" id="A0A9Q0LPW2"/>